<feature type="domain" description="SAM" evidence="2">
    <location>
        <begin position="372"/>
        <end position="429"/>
    </location>
</feature>
<dbReference type="PROSITE" id="PS50105">
    <property type="entry name" value="SAM_DOMAIN"/>
    <property type="match status" value="1"/>
</dbReference>
<protein>
    <recommendedName>
        <fullName evidence="2">SAM domain-containing protein</fullName>
    </recommendedName>
</protein>
<dbReference type="InterPro" id="IPR013761">
    <property type="entry name" value="SAM/pointed_sf"/>
</dbReference>
<gene>
    <name evidence="3" type="ORF">scyTo_0009518</name>
</gene>
<evidence type="ECO:0000313" key="4">
    <source>
        <dbReference type="Proteomes" id="UP000288216"/>
    </source>
</evidence>
<evidence type="ECO:0000256" key="1">
    <source>
        <dbReference type="SAM" id="MobiDB-lite"/>
    </source>
</evidence>
<evidence type="ECO:0000313" key="3">
    <source>
        <dbReference type="EMBL" id="GCB62455.1"/>
    </source>
</evidence>
<feature type="region of interest" description="Disordered" evidence="1">
    <location>
        <begin position="469"/>
        <end position="490"/>
    </location>
</feature>
<accession>A0A401NNI8</accession>
<comment type="caution">
    <text evidence="3">The sequence shown here is derived from an EMBL/GenBank/DDBJ whole genome shotgun (WGS) entry which is preliminary data.</text>
</comment>
<dbReference type="EMBL" id="BFAA01003905">
    <property type="protein sequence ID" value="GCB62455.1"/>
    <property type="molecule type" value="Genomic_DNA"/>
</dbReference>
<organism evidence="3 4">
    <name type="scientific">Scyliorhinus torazame</name>
    <name type="common">Cloudy catshark</name>
    <name type="synonym">Catulus torazame</name>
    <dbReference type="NCBI Taxonomy" id="75743"/>
    <lineage>
        <taxon>Eukaryota</taxon>
        <taxon>Metazoa</taxon>
        <taxon>Chordata</taxon>
        <taxon>Craniata</taxon>
        <taxon>Vertebrata</taxon>
        <taxon>Chondrichthyes</taxon>
        <taxon>Elasmobranchii</taxon>
        <taxon>Galeomorphii</taxon>
        <taxon>Galeoidea</taxon>
        <taxon>Carcharhiniformes</taxon>
        <taxon>Scyliorhinidae</taxon>
        <taxon>Scyliorhinus</taxon>
    </lineage>
</organism>
<evidence type="ECO:0000259" key="2">
    <source>
        <dbReference type="PROSITE" id="PS50105"/>
    </source>
</evidence>
<dbReference type="PANTHER" id="PTHR12573">
    <property type="entry name" value="AT09986P-RELATED"/>
    <property type="match status" value="1"/>
</dbReference>
<dbReference type="InterPro" id="IPR001660">
    <property type="entry name" value="SAM"/>
</dbReference>
<feature type="compositionally biased region" description="Polar residues" evidence="1">
    <location>
        <begin position="469"/>
        <end position="478"/>
    </location>
</feature>
<dbReference type="AlphaFoldDB" id="A0A401NNI8"/>
<dbReference type="OrthoDB" id="449487at2759"/>
<dbReference type="Pfam" id="PF07647">
    <property type="entry name" value="SAM_2"/>
    <property type="match status" value="1"/>
</dbReference>
<dbReference type="Proteomes" id="UP000288216">
    <property type="component" value="Unassembled WGS sequence"/>
</dbReference>
<name>A0A401NNI8_SCYTO</name>
<sequence>MAASLGRATLNLPQRANASISLEDMARNEPGSLVQRFLCCGGCQEIWRKRVVSVPFHIQRCLRRFTGGSQDEHGTPCQEDTASFHLSPEPTATVHEVEGGSEDQAADGKRCRRRSLSAVSTAWRLKQKSKLTPLSSLPLQKYVNKSYIPNNSDEASEMYPGTSQEDLLTPPVINLIPPTPSNVIDDDQFFEIHLEEGSSPDNECTGSPGNPKTRDDRNCRADQDTKRIMCSMFGNNASHVKGATSVMPFDTSVESDIYLLKDIADLNSDNAPVQHELKSNWKPEGGADSEAEPNTLSQRLVTRTCSLDDMKAMTGDLRRLGLAPDMLIEEDDSPRQRRITVASYVPLLAAQNGNINEMVDTEELRDKSLEEMNTDEVCEWFRSLGLEDSISSIKEAKLQGHQLVSIDPDTLDRLQLRTAEEKEILLSSIYKELHPLDTASRTLDKLLETIGPHDIERFTAALATLSDSQSSDWGSHQSNHPHNRKDKTLENKRLKKSHMVNLSVKAFQQNLQLKVPRDSTVAKVIDACRKILGLMEDTSHLSLNIVTSRMETEELQAEKQISELKLLEKKELKLKLCKKASANRNRWEKGVGSTSDLGM</sequence>
<dbReference type="PANTHER" id="PTHR12573:SF4">
    <property type="entry name" value="AT09986P-RELATED"/>
    <property type="match status" value="1"/>
</dbReference>
<feature type="compositionally biased region" description="Polar residues" evidence="1">
    <location>
        <begin position="199"/>
        <end position="210"/>
    </location>
</feature>
<dbReference type="Gene3D" id="1.10.150.50">
    <property type="entry name" value="Transcription Factor, Ets-1"/>
    <property type="match status" value="1"/>
</dbReference>
<reference evidence="3 4" key="1">
    <citation type="journal article" date="2018" name="Nat. Ecol. Evol.">
        <title>Shark genomes provide insights into elasmobranch evolution and the origin of vertebrates.</title>
        <authorList>
            <person name="Hara Y"/>
            <person name="Yamaguchi K"/>
            <person name="Onimaru K"/>
            <person name="Kadota M"/>
            <person name="Koyanagi M"/>
            <person name="Keeley SD"/>
            <person name="Tatsumi K"/>
            <person name="Tanaka K"/>
            <person name="Motone F"/>
            <person name="Kageyama Y"/>
            <person name="Nozu R"/>
            <person name="Adachi N"/>
            <person name="Nishimura O"/>
            <person name="Nakagawa R"/>
            <person name="Tanegashima C"/>
            <person name="Kiyatake I"/>
            <person name="Matsumoto R"/>
            <person name="Murakumo K"/>
            <person name="Nishida K"/>
            <person name="Terakita A"/>
            <person name="Kuratani S"/>
            <person name="Sato K"/>
            <person name="Hyodo S Kuraku.S."/>
        </authorList>
    </citation>
    <scope>NUCLEOTIDE SEQUENCE [LARGE SCALE GENOMIC DNA]</scope>
</reference>
<dbReference type="SUPFAM" id="SSF47769">
    <property type="entry name" value="SAM/Pointed domain"/>
    <property type="match status" value="1"/>
</dbReference>
<proteinExistence type="predicted"/>
<keyword evidence="4" id="KW-1185">Reference proteome</keyword>
<feature type="region of interest" description="Disordered" evidence="1">
    <location>
        <begin position="195"/>
        <end position="219"/>
    </location>
</feature>